<dbReference type="InterPro" id="IPR042252">
    <property type="entry name" value="MtfA_N"/>
</dbReference>
<dbReference type="PANTHER" id="PTHR30164">
    <property type="entry name" value="MTFA PEPTIDASE"/>
    <property type="match status" value="1"/>
</dbReference>
<dbReference type="InterPro" id="IPR010384">
    <property type="entry name" value="MtfA_fam"/>
</dbReference>
<organism evidence="2 3">
    <name type="scientific">Thioploca ingrica</name>
    <dbReference type="NCBI Taxonomy" id="40754"/>
    <lineage>
        <taxon>Bacteria</taxon>
        <taxon>Pseudomonadati</taxon>
        <taxon>Pseudomonadota</taxon>
        <taxon>Gammaproteobacteria</taxon>
        <taxon>Thiotrichales</taxon>
        <taxon>Thiotrichaceae</taxon>
        <taxon>Thioploca</taxon>
    </lineage>
</organism>
<proteinExistence type="predicted"/>
<evidence type="ECO:0008006" key="4">
    <source>
        <dbReference type="Google" id="ProtNLM"/>
    </source>
</evidence>
<keyword evidence="1" id="KW-0812">Transmembrane</keyword>
<gene>
    <name evidence="2" type="ORF">THII_0948</name>
</gene>
<dbReference type="STRING" id="40754.THII_0948"/>
<evidence type="ECO:0000313" key="2">
    <source>
        <dbReference type="EMBL" id="BAP55245.1"/>
    </source>
</evidence>
<keyword evidence="1" id="KW-0472">Membrane</keyword>
<dbReference type="Gene3D" id="1.10.472.150">
    <property type="entry name" value="Glucose-regulated metallo-peptidase M90, N-terminal domain"/>
    <property type="match status" value="1"/>
</dbReference>
<evidence type="ECO:0000313" key="3">
    <source>
        <dbReference type="Proteomes" id="UP000031623"/>
    </source>
</evidence>
<keyword evidence="3" id="KW-1185">Reference proteome</keyword>
<reference evidence="2 3" key="1">
    <citation type="journal article" date="2014" name="ISME J.">
        <title>Ecophysiology of Thioploca ingrica as revealed by the complete genome sequence supplemented with proteomic evidence.</title>
        <authorList>
            <person name="Kojima H."/>
            <person name="Ogura Y."/>
            <person name="Yamamoto N."/>
            <person name="Togashi T."/>
            <person name="Mori H."/>
            <person name="Watanabe T."/>
            <person name="Nemoto F."/>
            <person name="Kurokawa K."/>
            <person name="Hayashi T."/>
            <person name="Fukui M."/>
        </authorList>
    </citation>
    <scope>NUCLEOTIDE SEQUENCE [LARGE SCALE GENOMIC DNA]</scope>
</reference>
<dbReference type="Pfam" id="PF06167">
    <property type="entry name" value="Peptidase_M90"/>
    <property type="match status" value="1"/>
</dbReference>
<protein>
    <recommendedName>
        <fullName evidence="4">Zinc-dependent peptidase</fullName>
    </recommendedName>
</protein>
<sequence>MKQYIIVLGLISEEATRSFFGIKRYAQVKFAFTINNISVNQHQMMFLTILLTIGGVIIAIIIGNPIINDLRREHWRRQPFSTRWQQFLEQNVPIYRHLPFLLKQQLQSHIQVFLAEKQFIGCGGLDITEEMKLTIAAQACLLLLNRNTLYYKDLSVILVYPTAFIVPREVKDNAGVYSQERQVLEGESWAIGKIILSWEDVKQDTDSFGSGANVVLHEFAHQLDHEQGSTNGVPLLDSKASYITWAKVFSQAYQQHCSKAARGESTVMDYYGAKNPAEFFAVATEVFFEKPRLLKDEYGQLYEQLRNYYHVDPSEWSRAT</sequence>
<accession>A0A090AJV4</accession>
<dbReference type="Proteomes" id="UP000031623">
    <property type="component" value="Chromosome"/>
</dbReference>
<dbReference type="GO" id="GO:0008237">
    <property type="term" value="F:metallopeptidase activity"/>
    <property type="evidence" value="ECO:0007669"/>
    <property type="project" value="InterPro"/>
</dbReference>
<dbReference type="Gene3D" id="3.40.390.10">
    <property type="entry name" value="Collagenase (Catalytic Domain)"/>
    <property type="match status" value="1"/>
</dbReference>
<evidence type="ECO:0000256" key="1">
    <source>
        <dbReference type="SAM" id="Phobius"/>
    </source>
</evidence>
<dbReference type="KEGG" id="tig:THII_0948"/>
<dbReference type="GO" id="GO:0004177">
    <property type="term" value="F:aminopeptidase activity"/>
    <property type="evidence" value="ECO:0007669"/>
    <property type="project" value="TreeGrafter"/>
</dbReference>
<name>A0A090AJV4_9GAMM</name>
<dbReference type="SUPFAM" id="SSF55486">
    <property type="entry name" value="Metalloproteases ('zincins'), catalytic domain"/>
    <property type="match status" value="1"/>
</dbReference>
<dbReference type="InterPro" id="IPR024079">
    <property type="entry name" value="MetalloPept_cat_dom_sf"/>
</dbReference>
<dbReference type="PANTHER" id="PTHR30164:SF2">
    <property type="entry name" value="PROTEIN MTFA"/>
    <property type="match status" value="1"/>
</dbReference>
<keyword evidence="1" id="KW-1133">Transmembrane helix</keyword>
<dbReference type="EMBL" id="AP014633">
    <property type="protein sequence ID" value="BAP55245.1"/>
    <property type="molecule type" value="Genomic_DNA"/>
</dbReference>
<dbReference type="CDD" id="cd20169">
    <property type="entry name" value="Peptidase_M90_mtfA"/>
    <property type="match status" value="1"/>
</dbReference>
<dbReference type="GO" id="GO:0005829">
    <property type="term" value="C:cytosol"/>
    <property type="evidence" value="ECO:0007669"/>
    <property type="project" value="TreeGrafter"/>
</dbReference>
<feature type="transmembrane region" description="Helical" evidence="1">
    <location>
        <begin position="44"/>
        <end position="67"/>
    </location>
</feature>
<dbReference type="AlphaFoldDB" id="A0A090AJV4"/>
<dbReference type="HOGENOM" id="CLU_063037_0_1_6"/>